<gene>
    <name evidence="1" type="ORF">A3SI_20237</name>
</gene>
<proteinExistence type="predicted"/>
<comment type="caution">
    <text evidence="1">The sequence shown here is derived from an EMBL/GenBank/DDBJ whole genome shotgun (WGS) entry which is preliminary data.</text>
</comment>
<dbReference type="OrthoDB" id="960108at2"/>
<name>I5BQE0_9BACT</name>
<dbReference type="NCBIfam" id="NF047593">
    <property type="entry name" value="IS66_ISAeme5_TnpA"/>
    <property type="match status" value="1"/>
</dbReference>
<dbReference type="Proteomes" id="UP000005551">
    <property type="component" value="Unassembled WGS sequence"/>
</dbReference>
<sequence>MERRDKAFYQELYREWLSSGLKKSVFAANRGINRATFYYWCKKLEVVSEPIPEPFTSFKRLAALAPEGEQQPFLKVTLPNGASVTFYEEISIEHLKRLLAC</sequence>
<organism evidence="1 2">
    <name type="scientific">Nitritalea halalkaliphila LW7</name>
    <dbReference type="NCBI Taxonomy" id="1189621"/>
    <lineage>
        <taxon>Bacteria</taxon>
        <taxon>Pseudomonadati</taxon>
        <taxon>Bacteroidota</taxon>
        <taxon>Cytophagia</taxon>
        <taxon>Cytophagales</taxon>
        <taxon>Cyclobacteriaceae</taxon>
        <taxon>Nitritalea</taxon>
    </lineage>
</organism>
<evidence type="ECO:0000313" key="2">
    <source>
        <dbReference type="Proteomes" id="UP000005551"/>
    </source>
</evidence>
<keyword evidence="2" id="KW-1185">Reference proteome</keyword>
<dbReference type="AlphaFoldDB" id="I5BQE0"/>
<protein>
    <submittedName>
        <fullName evidence="1">Uncharacterized protein</fullName>
    </submittedName>
</protein>
<dbReference type="EMBL" id="AJYA01000116">
    <property type="protein sequence ID" value="EIM71792.1"/>
    <property type="molecule type" value="Genomic_DNA"/>
</dbReference>
<dbReference type="RefSeq" id="WP_009057853.1">
    <property type="nucleotide sequence ID" value="NZ_AJYA01000116.1"/>
</dbReference>
<evidence type="ECO:0000313" key="1">
    <source>
        <dbReference type="EMBL" id="EIM71792.1"/>
    </source>
</evidence>
<accession>I5BQE0</accession>
<reference evidence="1 2" key="1">
    <citation type="submission" date="2012-05" db="EMBL/GenBank/DDBJ databases">
        <title>Genome sequence of Nitritalea halalkaliphila LW7.</title>
        <authorList>
            <person name="Jangir P.K."/>
            <person name="Singh A."/>
            <person name="Shivaji S."/>
            <person name="Sharma R."/>
        </authorList>
    </citation>
    <scope>NUCLEOTIDE SEQUENCE [LARGE SCALE GENOMIC DNA]</scope>
    <source>
        <strain evidence="1 2">LW7</strain>
    </source>
</reference>